<evidence type="ECO:0000256" key="2">
    <source>
        <dbReference type="ARBA" id="ARBA00022679"/>
    </source>
</evidence>
<reference evidence="7" key="1">
    <citation type="submission" date="2022-12" db="EMBL/GenBank/DDBJ databases">
        <authorList>
            <person name="Petersen C."/>
        </authorList>
    </citation>
    <scope>NUCLEOTIDE SEQUENCE</scope>
    <source>
        <strain evidence="7">IBT 29677</strain>
    </source>
</reference>
<reference evidence="7" key="2">
    <citation type="journal article" date="2023" name="IMA Fungus">
        <title>Comparative genomic study of the Penicillium genus elucidates a diverse pangenome and 15 lateral gene transfer events.</title>
        <authorList>
            <person name="Petersen C."/>
            <person name="Sorensen T."/>
            <person name="Nielsen M.R."/>
            <person name="Sondergaard T.E."/>
            <person name="Sorensen J.L."/>
            <person name="Fitzpatrick D.A."/>
            <person name="Frisvad J.C."/>
            <person name="Nielsen K.L."/>
        </authorList>
    </citation>
    <scope>NUCLEOTIDE SEQUENCE</scope>
    <source>
        <strain evidence="7">IBT 29677</strain>
    </source>
</reference>
<keyword evidence="1" id="KW-0723">Serine/threonine-protein kinase</keyword>
<dbReference type="AlphaFoldDB" id="A0A9W9VZ15"/>
<sequence>MSQSQSELVKDARLPTKLDPERTTHTFLETSHIAGLAGRRARRREREEVWQRQRPLEIDTFSTVWLERCVSDSGGNLRAVREVRRVGRNSLLIDYTRELEAITKLSQQKYDGCFVKSSGWFDNDESLFITMEYLPAGDLQRYIVQPFSEREAQSITLQLLEGLDFMHSNGFSHRDLKPKNISVLSAGPDWWVKIGDFGISKRVMEGLTGLQSFNGTPAFTAPEVYQHTWQPRETIQEINSYFAPEVDLWSIGAISYYLLTGQLPFFYQKDLFAYQRGEIELPLGALGQFQASPEALLFMKAMLVSDPSSRLPARDALDHAWLIPLQHDSEPEFEGDSRGVVHTTRTEETKLPTTQIQNPERLTQASRDVLLSGTIDLTTTHQNSLTEDNPPATPITILPESRI</sequence>
<keyword evidence="8" id="KW-1185">Reference proteome</keyword>
<dbReference type="GO" id="GO:0004674">
    <property type="term" value="F:protein serine/threonine kinase activity"/>
    <property type="evidence" value="ECO:0007669"/>
    <property type="project" value="UniProtKB-KW"/>
</dbReference>
<dbReference type="OrthoDB" id="10252171at2759"/>
<proteinExistence type="predicted"/>
<dbReference type="PROSITE" id="PS50011">
    <property type="entry name" value="PROTEIN_KINASE_DOM"/>
    <property type="match status" value="1"/>
</dbReference>
<keyword evidence="5" id="KW-0067">ATP-binding</keyword>
<dbReference type="PANTHER" id="PTHR24349">
    <property type="entry name" value="SERINE/THREONINE-PROTEIN KINASE"/>
    <property type="match status" value="1"/>
</dbReference>
<dbReference type="SUPFAM" id="SSF56112">
    <property type="entry name" value="Protein kinase-like (PK-like)"/>
    <property type="match status" value="1"/>
</dbReference>
<dbReference type="InterPro" id="IPR000719">
    <property type="entry name" value="Prot_kinase_dom"/>
</dbReference>
<dbReference type="EMBL" id="JAPZBU010000008">
    <property type="protein sequence ID" value="KAJ5392023.1"/>
    <property type="molecule type" value="Genomic_DNA"/>
</dbReference>
<dbReference type="InterPro" id="IPR050205">
    <property type="entry name" value="CDPK_Ser/Thr_kinases"/>
</dbReference>
<evidence type="ECO:0000256" key="4">
    <source>
        <dbReference type="ARBA" id="ARBA00022777"/>
    </source>
</evidence>
<evidence type="ECO:0000256" key="3">
    <source>
        <dbReference type="ARBA" id="ARBA00022741"/>
    </source>
</evidence>
<name>A0A9W9VZ15_9EURO</name>
<evidence type="ECO:0000313" key="7">
    <source>
        <dbReference type="EMBL" id="KAJ5392023.1"/>
    </source>
</evidence>
<keyword evidence="4" id="KW-0418">Kinase</keyword>
<dbReference type="Gene3D" id="1.10.510.10">
    <property type="entry name" value="Transferase(Phosphotransferase) domain 1"/>
    <property type="match status" value="1"/>
</dbReference>
<evidence type="ECO:0000256" key="1">
    <source>
        <dbReference type="ARBA" id="ARBA00022527"/>
    </source>
</evidence>
<evidence type="ECO:0000313" key="8">
    <source>
        <dbReference type="Proteomes" id="UP001147747"/>
    </source>
</evidence>
<dbReference type="GO" id="GO:0005524">
    <property type="term" value="F:ATP binding"/>
    <property type="evidence" value="ECO:0007669"/>
    <property type="project" value="UniProtKB-KW"/>
</dbReference>
<accession>A0A9W9VZ15</accession>
<dbReference type="GeneID" id="81371130"/>
<keyword evidence="2" id="KW-0808">Transferase</keyword>
<evidence type="ECO:0000259" key="6">
    <source>
        <dbReference type="PROSITE" id="PS50011"/>
    </source>
</evidence>
<organism evidence="7 8">
    <name type="scientific">Penicillium cosmopolitanum</name>
    <dbReference type="NCBI Taxonomy" id="1131564"/>
    <lineage>
        <taxon>Eukaryota</taxon>
        <taxon>Fungi</taxon>
        <taxon>Dikarya</taxon>
        <taxon>Ascomycota</taxon>
        <taxon>Pezizomycotina</taxon>
        <taxon>Eurotiomycetes</taxon>
        <taxon>Eurotiomycetidae</taxon>
        <taxon>Eurotiales</taxon>
        <taxon>Aspergillaceae</taxon>
        <taxon>Penicillium</taxon>
    </lineage>
</organism>
<evidence type="ECO:0000256" key="5">
    <source>
        <dbReference type="ARBA" id="ARBA00022840"/>
    </source>
</evidence>
<gene>
    <name evidence="7" type="ORF">N7509_007513</name>
</gene>
<protein>
    <recommendedName>
        <fullName evidence="6">Protein kinase domain-containing protein</fullName>
    </recommendedName>
</protein>
<dbReference type="RefSeq" id="XP_056487701.1">
    <property type="nucleotide sequence ID" value="XM_056632150.1"/>
</dbReference>
<dbReference type="SMART" id="SM00220">
    <property type="entry name" value="S_TKc"/>
    <property type="match status" value="1"/>
</dbReference>
<dbReference type="Pfam" id="PF00069">
    <property type="entry name" value="Pkinase"/>
    <property type="match status" value="1"/>
</dbReference>
<keyword evidence="3" id="KW-0547">Nucleotide-binding</keyword>
<feature type="domain" description="Protein kinase" evidence="6">
    <location>
        <begin position="50"/>
        <end position="322"/>
    </location>
</feature>
<dbReference type="Proteomes" id="UP001147747">
    <property type="component" value="Unassembled WGS sequence"/>
</dbReference>
<dbReference type="InterPro" id="IPR011009">
    <property type="entry name" value="Kinase-like_dom_sf"/>
</dbReference>
<comment type="caution">
    <text evidence="7">The sequence shown here is derived from an EMBL/GenBank/DDBJ whole genome shotgun (WGS) entry which is preliminary data.</text>
</comment>